<accession>A0ABR9FJR1</accession>
<evidence type="ECO:0000313" key="3">
    <source>
        <dbReference type="EMBL" id="MBE0457049.1"/>
    </source>
</evidence>
<evidence type="ECO:0000313" key="4">
    <source>
        <dbReference type="Proteomes" id="UP000707245"/>
    </source>
</evidence>
<dbReference type="InterPro" id="IPR029058">
    <property type="entry name" value="AB_hydrolase_fold"/>
</dbReference>
<keyword evidence="4" id="KW-1185">Reference proteome</keyword>
<dbReference type="Gene3D" id="3.40.50.1820">
    <property type="entry name" value="alpha/beta hydrolase"/>
    <property type="match status" value="1"/>
</dbReference>
<name>A0ABR9FJR1_9GAMM</name>
<proteinExistence type="inferred from homology"/>
<dbReference type="PANTHER" id="PTHR11487">
    <property type="entry name" value="THIOESTERASE"/>
    <property type="match status" value="1"/>
</dbReference>
<dbReference type="Proteomes" id="UP000707245">
    <property type="component" value="Unassembled WGS sequence"/>
</dbReference>
<gene>
    <name evidence="3" type="ORF">EI167_06190</name>
</gene>
<protein>
    <submittedName>
        <fullName evidence="3">Thioesterase</fullName>
    </submittedName>
</protein>
<dbReference type="Pfam" id="PF00975">
    <property type="entry name" value="Thioesterase"/>
    <property type="match status" value="1"/>
</dbReference>
<evidence type="ECO:0000256" key="1">
    <source>
        <dbReference type="ARBA" id="ARBA00007169"/>
    </source>
</evidence>
<dbReference type="InterPro" id="IPR012223">
    <property type="entry name" value="TEII"/>
</dbReference>
<organism evidence="3 4">
    <name type="scientific">Pseudoalteromonas prydzensis</name>
    <dbReference type="NCBI Taxonomy" id="182141"/>
    <lineage>
        <taxon>Bacteria</taxon>
        <taxon>Pseudomonadati</taxon>
        <taxon>Pseudomonadota</taxon>
        <taxon>Gammaproteobacteria</taxon>
        <taxon>Alteromonadales</taxon>
        <taxon>Pseudoalteromonadaceae</taxon>
        <taxon>Pseudoalteromonas</taxon>
    </lineage>
</organism>
<comment type="caution">
    <text evidence="3">The sequence shown here is derived from an EMBL/GenBank/DDBJ whole genome shotgun (WGS) entry which is preliminary data.</text>
</comment>
<feature type="domain" description="Thioesterase" evidence="2">
    <location>
        <begin position="7"/>
        <end position="226"/>
    </location>
</feature>
<dbReference type="InterPro" id="IPR001031">
    <property type="entry name" value="Thioesterase"/>
</dbReference>
<comment type="similarity">
    <text evidence="1">Belongs to the thioesterase family.</text>
</comment>
<sequence length="239" mass="26499">MSETRIKLLCLPCAGASAAMYLRWCRFLPTWIELIPIELAGRGPRLGERAVTRYEQQIAAIINEYSDEMTGNFAFFGHSMGALLANGVTQALQNSEASLPQVLLLSACPAPESFVTRNFPEPANRSALIASLHEQGGTPVALFSNPQLLEMTLAILASDYQVLRSFHYQSQPSLTMPLHLLFGQHDDVSNAQLSDWQKHSQHKCHYHGFAGGHFFIQSEQAKVLALITELLSRYVVLTT</sequence>
<dbReference type="EMBL" id="RRZA01000013">
    <property type="protein sequence ID" value="MBE0457049.1"/>
    <property type="molecule type" value="Genomic_DNA"/>
</dbReference>
<reference evidence="3 4" key="1">
    <citation type="submission" date="2020-07" db="EMBL/GenBank/DDBJ databases">
        <title>Halophilic bacteria isolated from french cheeses.</title>
        <authorList>
            <person name="Kothe C.I."/>
            <person name="Farah-Kraiem B."/>
            <person name="Renault P."/>
            <person name="Dridi B."/>
        </authorList>
    </citation>
    <scope>NUCLEOTIDE SEQUENCE [LARGE SCALE GENOMIC DNA]</scope>
    <source>
        <strain evidence="3 4">FME14</strain>
    </source>
</reference>
<evidence type="ECO:0000259" key="2">
    <source>
        <dbReference type="Pfam" id="PF00975"/>
    </source>
</evidence>
<dbReference type="SUPFAM" id="SSF53474">
    <property type="entry name" value="alpha/beta-Hydrolases"/>
    <property type="match status" value="1"/>
</dbReference>
<dbReference type="PANTHER" id="PTHR11487:SF0">
    <property type="entry name" value="S-ACYL FATTY ACID SYNTHASE THIOESTERASE, MEDIUM CHAIN"/>
    <property type="match status" value="1"/>
</dbReference>
<dbReference type="RefSeq" id="WP_192541093.1">
    <property type="nucleotide sequence ID" value="NZ_RRZA01000013.1"/>
</dbReference>